<dbReference type="GO" id="GO:0005634">
    <property type="term" value="C:nucleus"/>
    <property type="evidence" value="ECO:0007669"/>
    <property type="project" value="UniProtKB-SubCell"/>
</dbReference>
<evidence type="ECO:0000259" key="3">
    <source>
        <dbReference type="Pfam" id="PF17780"/>
    </source>
</evidence>
<accession>A0AAN4ZP30</accession>
<evidence type="ECO:0000313" key="5">
    <source>
        <dbReference type="Proteomes" id="UP001328107"/>
    </source>
</evidence>
<protein>
    <recommendedName>
        <fullName evidence="3">OCRE domain-containing protein</fullName>
    </recommendedName>
</protein>
<dbReference type="InterPro" id="IPR041591">
    <property type="entry name" value="OCRE"/>
</dbReference>
<sequence>MTDSEPETTIKREPEEAHYQSFFTDPIQLLEKLYLHGIFLVSTREGYRGATPLLQLQLAAVAAQQATLHAEVQRLATLERVMTPVGPLQQYEAPNPQTFMPEQTTGYMYDGKTRLYYDPTTQYFYSPASEKWMYYDVHFKTYLPVEDREKVQQALYEQHVAPAEDPAVEKPGVNT</sequence>
<comment type="caution">
    <text evidence="4">The sequence shown here is derived from an EMBL/GenBank/DDBJ whole genome shotgun (WGS) entry which is preliminary data.</text>
</comment>
<organism evidence="4 5">
    <name type="scientific">Pristionchus mayeri</name>
    <dbReference type="NCBI Taxonomy" id="1317129"/>
    <lineage>
        <taxon>Eukaryota</taxon>
        <taxon>Metazoa</taxon>
        <taxon>Ecdysozoa</taxon>
        <taxon>Nematoda</taxon>
        <taxon>Chromadorea</taxon>
        <taxon>Rhabditida</taxon>
        <taxon>Rhabditina</taxon>
        <taxon>Diplogasteromorpha</taxon>
        <taxon>Diplogasteroidea</taxon>
        <taxon>Neodiplogasteridae</taxon>
        <taxon>Pristionchus</taxon>
    </lineage>
</organism>
<dbReference type="PANTHER" id="PTHR13948">
    <property type="entry name" value="RNA-BINDING PROTEIN"/>
    <property type="match status" value="1"/>
</dbReference>
<keyword evidence="2" id="KW-0539">Nucleus</keyword>
<proteinExistence type="predicted"/>
<evidence type="ECO:0000256" key="1">
    <source>
        <dbReference type="ARBA" id="ARBA00004123"/>
    </source>
</evidence>
<dbReference type="Pfam" id="PF17780">
    <property type="entry name" value="OCRE"/>
    <property type="match status" value="1"/>
</dbReference>
<dbReference type="AlphaFoldDB" id="A0AAN4ZP30"/>
<dbReference type="EMBL" id="BTRK01000003">
    <property type="protein sequence ID" value="GMR44281.1"/>
    <property type="molecule type" value="Genomic_DNA"/>
</dbReference>
<dbReference type="GO" id="GO:0003723">
    <property type="term" value="F:RNA binding"/>
    <property type="evidence" value="ECO:0007669"/>
    <property type="project" value="TreeGrafter"/>
</dbReference>
<dbReference type="Proteomes" id="UP001328107">
    <property type="component" value="Unassembled WGS sequence"/>
</dbReference>
<keyword evidence="5" id="KW-1185">Reference proteome</keyword>
<dbReference type="PANTHER" id="PTHR13948:SF3">
    <property type="entry name" value="FI21118P1"/>
    <property type="match status" value="1"/>
</dbReference>
<comment type="subcellular location">
    <subcellularLocation>
        <location evidence="1">Nucleus</location>
    </subcellularLocation>
</comment>
<evidence type="ECO:0000256" key="2">
    <source>
        <dbReference type="ARBA" id="ARBA00023242"/>
    </source>
</evidence>
<feature type="non-terminal residue" evidence="4">
    <location>
        <position position="175"/>
    </location>
</feature>
<name>A0AAN4ZP30_9BILA</name>
<feature type="domain" description="OCRE" evidence="3">
    <location>
        <begin position="97"/>
        <end position="145"/>
    </location>
</feature>
<dbReference type="GO" id="GO:0000398">
    <property type="term" value="P:mRNA splicing, via spliceosome"/>
    <property type="evidence" value="ECO:0007669"/>
    <property type="project" value="TreeGrafter"/>
</dbReference>
<reference evidence="5" key="1">
    <citation type="submission" date="2022-10" db="EMBL/GenBank/DDBJ databases">
        <title>Genome assembly of Pristionchus species.</title>
        <authorList>
            <person name="Yoshida K."/>
            <person name="Sommer R.J."/>
        </authorList>
    </citation>
    <scope>NUCLEOTIDE SEQUENCE [LARGE SCALE GENOMIC DNA]</scope>
    <source>
        <strain evidence="5">RS5460</strain>
    </source>
</reference>
<evidence type="ECO:0000313" key="4">
    <source>
        <dbReference type="EMBL" id="GMR44281.1"/>
    </source>
</evidence>
<gene>
    <name evidence="4" type="ORF">PMAYCL1PPCAC_14476</name>
</gene>